<keyword evidence="5" id="KW-1185">Reference proteome</keyword>
<name>A0AAW7JT68_9GAMM</name>
<dbReference type="Gene3D" id="1.10.150.630">
    <property type="match status" value="1"/>
</dbReference>
<evidence type="ECO:0000313" key="6">
    <source>
        <dbReference type="Proteomes" id="UP001167864"/>
    </source>
</evidence>
<evidence type="ECO:0000256" key="1">
    <source>
        <dbReference type="SAM" id="MobiDB-lite"/>
    </source>
</evidence>
<dbReference type="GO" id="GO:0050709">
    <property type="term" value="P:negative regulation of protein secretion"/>
    <property type="evidence" value="ECO:0007669"/>
    <property type="project" value="InterPro"/>
</dbReference>
<dbReference type="PRINTS" id="PR01344">
    <property type="entry name" value="INVEPROTEIN"/>
</dbReference>
<dbReference type="GO" id="GO:0030254">
    <property type="term" value="P:protein secretion by the type III secretion system"/>
    <property type="evidence" value="ECO:0007669"/>
    <property type="project" value="InterPro"/>
</dbReference>
<dbReference type="SUPFAM" id="SSF140591">
    <property type="entry name" value="Type III secretion system domain"/>
    <property type="match status" value="1"/>
</dbReference>
<evidence type="ECO:0000313" key="4">
    <source>
        <dbReference type="EMBL" id="MDN0086138.1"/>
    </source>
</evidence>
<dbReference type="InterPro" id="IPR010812">
    <property type="entry name" value="HrpJ-like"/>
</dbReference>
<feature type="region of interest" description="Disordered" evidence="1">
    <location>
        <begin position="24"/>
        <end position="52"/>
    </location>
</feature>
<dbReference type="GO" id="GO:0009986">
    <property type="term" value="C:cell surface"/>
    <property type="evidence" value="ECO:0007669"/>
    <property type="project" value="InterPro"/>
</dbReference>
<dbReference type="EMBL" id="JAUEHU010000001">
    <property type="protein sequence ID" value="MDN0086138.1"/>
    <property type="molecule type" value="Genomic_DNA"/>
</dbReference>
<accession>A0AAW7JT68</accession>
<dbReference type="Proteomes" id="UP000040578">
    <property type="component" value="Unassembled WGS sequence"/>
</dbReference>
<dbReference type="EMBL" id="CPYD01000001">
    <property type="protein sequence ID" value="CND83755.1"/>
    <property type="molecule type" value="Genomic_DNA"/>
</dbReference>
<dbReference type="InterPro" id="IPR003520">
    <property type="entry name" value="Invas_InvE"/>
</dbReference>
<dbReference type="InterPro" id="IPR013401">
    <property type="entry name" value="T3SS_LcrE"/>
</dbReference>
<feature type="domain" description="Hypersensitivity response secretion-like HrpJ" evidence="2">
    <location>
        <begin position="60"/>
        <end position="222"/>
    </location>
</feature>
<organism evidence="4 6">
    <name type="scientific">Yersinia nurmii</name>
    <dbReference type="NCBI Taxonomy" id="685706"/>
    <lineage>
        <taxon>Bacteria</taxon>
        <taxon>Pseudomonadati</taxon>
        <taxon>Pseudomonadota</taxon>
        <taxon>Gammaproteobacteria</taxon>
        <taxon>Enterobacterales</taxon>
        <taxon>Yersiniaceae</taxon>
        <taxon>Yersinia</taxon>
    </lineage>
</organism>
<dbReference type="RefSeq" id="WP_049596349.1">
    <property type="nucleotide sequence ID" value="NZ_CPYD01000001.1"/>
</dbReference>
<sequence length="381" mass="43484">MAIDIGKFSSSSLDLYQLRRDKVSSEKSANTQKAAQEGAVNSEETQNIADDSPAAAVQRFGDSIDEMSILLSQFRNRRDYEKKIGSASESSFEQILDEDVLPKVYVLLKVTSSADGSNIKNLLQQVRSLFPDDSDLVLVLRELLRRRNISELARRRLKIMLQQVEKQANPRRLKAGINVAFKARLFGKALQLDPALVRESYRDFLESDSHEVEVYQDWISTYGAGHRAAVVDFMESSLLSDMDAQDPSCSHIEFGNLLGRLGQVKLIRSSDSAFIDYVLKNELIRAHNDSEQDWLLFMLCVLQHPEHIKDYLQNAIGERIKLSKHTERSSLLHIISQACKNLPRELFYEPEDADVLAQEFERLATIAYHYELIELRRGDLY</sequence>
<dbReference type="GO" id="GO:0019867">
    <property type="term" value="C:outer membrane"/>
    <property type="evidence" value="ECO:0007669"/>
    <property type="project" value="InterPro"/>
</dbReference>
<evidence type="ECO:0000259" key="2">
    <source>
        <dbReference type="Pfam" id="PF07201"/>
    </source>
</evidence>
<reference evidence="4" key="2">
    <citation type="submission" date="2023-06" db="EMBL/GenBank/DDBJ databases">
        <authorList>
            <person name="Polev D.E."/>
            <person name="Saitova A.T."/>
            <person name="Bogumilchik E.A."/>
            <person name="Kokorina G.I."/>
            <person name="Voskresenskaia E.A."/>
        </authorList>
    </citation>
    <scope>NUCLEOTIDE SEQUENCE</scope>
    <source>
        <strain evidence="4">2145 StPb PI</strain>
    </source>
</reference>
<dbReference type="NCBIfam" id="TIGR02568">
    <property type="entry name" value="LcrE"/>
    <property type="match status" value="1"/>
</dbReference>
<gene>
    <name evidence="4" type="primary">sctW</name>
    <name evidence="3" type="synonym">ysaW_1</name>
    <name evidence="3" type="ORF">ERS137967_00052</name>
    <name evidence="4" type="ORF">QVN42_01810</name>
</gene>
<proteinExistence type="predicted"/>
<evidence type="ECO:0000313" key="5">
    <source>
        <dbReference type="Proteomes" id="UP000040578"/>
    </source>
</evidence>
<dbReference type="Proteomes" id="UP001167864">
    <property type="component" value="Unassembled WGS sequence"/>
</dbReference>
<comment type="caution">
    <text evidence="4">The sequence shown here is derived from an EMBL/GenBank/DDBJ whole genome shotgun (WGS) entry which is preliminary data.</text>
</comment>
<protein>
    <submittedName>
        <fullName evidence="3">Type III secreted effector protein</fullName>
    </submittedName>
    <submittedName>
        <fullName evidence="4">Type III secretion system gatekeeper subunit SctW</fullName>
    </submittedName>
</protein>
<dbReference type="AlphaFoldDB" id="A0AAW7JT68"/>
<dbReference type="Pfam" id="PF07201">
    <property type="entry name" value="HrpJ"/>
    <property type="match status" value="1"/>
</dbReference>
<evidence type="ECO:0000313" key="3">
    <source>
        <dbReference type="EMBL" id="CND83755.1"/>
    </source>
</evidence>
<reference evidence="3 5" key="1">
    <citation type="submission" date="2015-03" db="EMBL/GenBank/DDBJ databases">
        <authorList>
            <consortium name="Pathogen Informatics"/>
            <person name="Murphy D."/>
        </authorList>
    </citation>
    <scope>NUCLEOTIDE SEQUENCE [LARGE SCALE GENOMIC DNA]</scope>
    <source>
        <strain evidence="5">type strain: CIP110231</strain>
        <strain evidence="3">Type strain: CIP110231</strain>
    </source>
</reference>